<gene>
    <name evidence="1" type="ORF">GT003_23685</name>
</gene>
<protein>
    <submittedName>
        <fullName evidence="1">Uncharacterized protein</fullName>
    </submittedName>
</protein>
<dbReference type="RefSeq" id="WP_161702555.1">
    <property type="nucleotide sequence ID" value="NZ_JAAAMU010000015.1"/>
</dbReference>
<proteinExistence type="predicted"/>
<sequence>MAMRQGLLSKRMFRTGQAVPLEGLYEDLWGCCLPLLRDVSFPPHPTMGDSKWSYKGPLGMGLPHWKRAAGKEAK</sequence>
<dbReference type="Proteomes" id="UP000558113">
    <property type="component" value="Unassembled WGS sequence"/>
</dbReference>
<evidence type="ECO:0000313" key="2">
    <source>
        <dbReference type="Proteomes" id="UP000558113"/>
    </source>
</evidence>
<dbReference type="OrthoDB" id="2623531at2"/>
<comment type="caution">
    <text evidence="1">The sequence shown here is derived from an EMBL/GenBank/DDBJ whole genome shotgun (WGS) entry which is preliminary data.</text>
</comment>
<dbReference type="AlphaFoldDB" id="A0A7X4YT02"/>
<dbReference type="EMBL" id="JAAAMU010000015">
    <property type="protein sequence ID" value="NBC72008.1"/>
    <property type="molecule type" value="Genomic_DNA"/>
</dbReference>
<keyword evidence="2" id="KW-1185">Reference proteome</keyword>
<reference evidence="1 2" key="1">
    <citation type="submission" date="2020-01" db="EMBL/GenBank/DDBJ databases">
        <title>Paenibacillus soybeanensis sp. nov. isolated from the nodules of soybean (Glycine max(L.) Merr).</title>
        <authorList>
            <person name="Wang H."/>
        </authorList>
    </citation>
    <scope>NUCLEOTIDE SEQUENCE [LARGE SCALE GENOMIC DNA]</scope>
    <source>
        <strain evidence="1 2">DSM 23054</strain>
    </source>
</reference>
<name>A0A7X4YT02_9BACL</name>
<organism evidence="1 2">
    <name type="scientific">Paenibacillus sacheonensis</name>
    <dbReference type="NCBI Taxonomy" id="742054"/>
    <lineage>
        <taxon>Bacteria</taxon>
        <taxon>Bacillati</taxon>
        <taxon>Bacillota</taxon>
        <taxon>Bacilli</taxon>
        <taxon>Bacillales</taxon>
        <taxon>Paenibacillaceae</taxon>
        <taxon>Paenibacillus</taxon>
    </lineage>
</organism>
<evidence type="ECO:0000313" key="1">
    <source>
        <dbReference type="EMBL" id="NBC72008.1"/>
    </source>
</evidence>
<accession>A0A7X4YT02</accession>